<evidence type="ECO:0000259" key="3">
    <source>
        <dbReference type="Pfam" id="PF02638"/>
    </source>
</evidence>
<name>A0A1Z4N0R1_9CYAN</name>
<gene>
    <name evidence="4" type="ORF">NIES37_31900</name>
</gene>
<dbReference type="KEGG" id="ttq:NIES37_31900"/>
<dbReference type="InterPro" id="IPR017853">
    <property type="entry name" value="GH"/>
</dbReference>
<dbReference type="Gene3D" id="3.20.20.80">
    <property type="entry name" value="Glycosidases"/>
    <property type="match status" value="1"/>
</dbReference>
<dbReference type="SUPFAM" id="SSF51445">
    <property type="entry name" value="(Trans)glycosidases"/>
    <property type="match status" value="1"/>
</dbReference>
<dbReference type="InterPro" id="IPR032774">
    <property type="entry name" value="WG_beta_rep"/>
</dbReference>
<evidence type="ECO:0000256" key="2">
    <source>
        <dbReference type="SAM" id="MobiDB-lite"/>
    </source>
</evidence>
<dbReference type="Proteomes" id="UP000218785">
    <property type="component" value="Chromosome"/>
</dbReference>
<dbReference type="RefSeq" id="WP_096577177.1">
    <property type="nucleotide sequence ID" value="NZ_CAWNJS010000001.1"/>
</dbReference>
<dbReference type="InterPro" id="IPR003790">
    <property type="entry name" value="GHL10"/>
</dbReference>
<keyword evidence="1" id="KW-0732">Signal</keyword>
<organism evidence="4 5">
    <name type="scientific">Tolypothrix tenuis PCC 7101</name>
    <dbReference type="NCBI Taxonomy" id="231146"/>
    <lineage>
        <taxon>Bacteria</taxon>
        <taxon>Bacillati</taxon>
        <taxon>Cyanobacteriota</taxon>
        <taxon>Cyanophyceae</taxon>
        <taxon>Nostocales</taxon>
        <taxon>Tolypothrichaceae</taxon>
        <taxon>Tolypothrix</taxon>
    </lineage>
</organism>
<proteinExistence type="predicted"/>
<dbReference type="EMBL" id="AP018248">
    <property type="protein sequence ID" value="BAY99211.1"/>
    <property type="molecule type" value="Genomic_DNA"/>
</dbReference>
<dbReference type="PANTHER" id="PTHR43405:SF1">
    <property type="entry name" value="GLYCOSYL HYDROLASE DIGH"/>
    <property type="match status" value="1"/>
</dbReference>
<keyword evidence="5" id="KW-1185">Reference proteome</keyword>
<dbReference type="AlphaFoldDB" id="A0A1Z4N0R1"/>
<dbReference type="PANTHER" id="PTHR43405">
    <property type="entry name" value="GLYCOSYL HYDROLASE DIGH"/>
    <property type="match status" value="1"/>
</dbReference>
<feature type="domain" description="Glycosyl hydrolase-like 10" evidence="3">
    <location>
        <begin position="2"/>
        <end position="328"/>
    </location>
</feature>
<dbReference type="InterPro" id="IPR052177">
    <property type="entry name" value="Divisome_Glycosyl_Hydrolase"/>
</dbReference>
<reference evidence="4 5" key="1">
    <citation type="submission" date="2017-06" db="EMBL/GenBank/DDBJ databases">
        <title>Genome sequencing of cyanobaciteial culture collection at National Institute for Environmental Studies (NIES).</title>
        <authorList>
            <person name="Hirose Y."/>
            <person name="Shimura Y."/>
            <person name="Fujisawa T."/>
            <person name="Nakamura Y."/>
            <person name="Kawachi M."/>
        </authorList>
    </citation>
    <scope>NUCLEOTIDE SEQUENCE [LARGE SCALE GENOMIC DNA]</scope>
    <source>
        <strain evidence="4 5">NIES-37</strain>
    </source>
</reference>
<evidence type="ECO:0000313" key="5">
    <source>
        <dbReference type="Proteomes" id="UP000218785"/>
    </source>
</evidence>
<evidence type="ECO:0000313" key="4">
    <source>
        <dbReference type="EMBL" id="BAY99211.1"/>
    </source>
</evidence>
<protein>
    <recommendedName>
        <fullName evidence="3">Glycosyl hydrolase-like 10 domain-containing protein</fullName>
    </recommendedName>
</protein>
<evidence type="ECO:0000256" key="1">
    <source>
        <dbReference type="ARBA" id="ARBA00022729"/>
    </source>
</evidence>
<dbReference type="Pfam" id="PF02638">
    <property type="entry name" value="GHL10"/>
    <property type="match status" value="1"/>
</dbReference>
<feature type="region of interest" description="Disordered" evidence="2">
    <location>
        <begin position="186"/>
        <end position="205"/>
    </location>
</feature>
<sequence>MEIRGVWLTTTDSKVLDSKDNIAEAIKFLADTGFNVVFPVVWNQGSTNYPSQVMKEKFGIEIKPRQEFKNRDPLQELITEAKKFDIAVIPWFEYGFMSSYKGDGGKIIQAKPQWAAYSVDGKPLVVNDYYWLNALDAEVQEFILSIFLEVVNKYGDGIAGIQGDDHLPAFPMEGGYDEKTIKRYQDEFGQSPPKPPKRRNPLDPKEPLDPLWQDSEWRQQWRQWVIWRADILSHFLHRLYRAVINVNPDLIISMSPNNYPWCYENYLQDSQTWIDWGLVDLIHPQIYDKELNLYQTGIDKVISKQFTQQKLPQLIPAILLKKSTYKITPEYLETAIKTNRCLGIQGEVMFFYEGLREDNYALATVLKSGVYSQPAGKLDPKEIKKNTFSHRRINNYTEISTSTENTLKVQFDWVESFSEGMAAVKMGYKYGYIDTTGKLVVRMEYDKAEPFSEGVALVKIDEKDVYSGYIDKTGNFMKLLAN</sequence>
<dbReference type="Pfam" id="PF14903">
    <property type="entry name" value="WG_beta_rep"/>
    <property type="match status" value="1"/>
</dbReference>
<accession>A0A1Z4N0R1</accession>